<dbReference type="VEuPathDB" id="FungiDB:MCYG_01315"/>
<feature type="compositionally biased region" description="Polar residues" evidence="1">
    <location>
        <begin position="8"/>
        <end position="20"/>
    </location>
</feature>
<dbReference type="HOGENOM" id="CLU_2049155_0_0_1"/>
<evidence type="ECO:0000313" key="2">
    <source>
        <dbReference type="EMBL" id="EEQ28427.1"/>
    </source>
</evidence>
<organism evidence="2 3">
    <name type="scientific">Arthroderma otae (strain ATCC MYA-4605 / CBS 113480)</name>
    <name type="common">Microsporum canis</name>
    <dbReference type="NCBI Taxonomy" id="554155"/>
    <lineage>
        <taxon>Eukaryota</taxon>
        <taxon>Fungi</taxon>
        <taxon>Dikarya</taxon>
        <taxon>Ascomycota</taxon>
        <taxon>Pezizomycotina</taxon>
        <taxon>Eurotiomycetes</taxon>
        <taxon>Eurotiomycetidae</taxon>
        <taxon>Onygenales</taxon>
        <taxon>Arthrodermataceae</taxon>
        <taxon>Microsporum</taxon>
    </lineage>
</organism>
<keyword evidence="3" id="KW-1185">Reference proteome</keyword>
<dbReference type="Proteomes" id="UP000002035">
    <property type="component" value="Unassembled WGS sequence"/>
</dbReference>
<dbReference type="AlphaFoldDB" id="C5FF43"/>
<proteinExistence type="predicted"/>
<evidence type="ECO:0000313" key="3">
    <source>
        <dbReference type="Proteomes" id="UP000002035"/>
    </source>
</evidence>
<reference evidence="3" key="1">
    <citation type="journal article" date="2012" name="MBio">
        <title>Comparative genome analysis of Trichophyton rubrum and related dermatophytes reveals candidate genes involved in infection.</title>
        <authorList>
            <person name="Martinez D.A."/>
            <person name="Oliver B.G."/>
            <person name="Graeser Y."/>
            <person name="Goldberg J.M."/>
            <person name="Li W."/>
            <person name="Martinez-Rossi N.M."/>
            <person name="Monod M."/>
            <person name="Shelest E."/>
            <person name="Barton R.C."/>
            <person name="Birch E."/>
            <person name="Brakhage A.A."/>
            <person name="Chen Z."/>
            <person name="Gurr S.J."/>
            <person name="Heiman D."/>
            <person name="Heitman J."/>
            <person name="Kosti I."/>
            <person name="Rossi A."/>
            <person name="Saif S."/>
            <person name="Samalova M."/>
            <person name="Saunders C.W."/>
            <person name="Shea T."/>
            <person name="Summerbell R.C."/>
            <person name="Xu J."/>
            <person name="Young S."/>
            <person name="Zeng Q."/>
            <person name="Birren B.W."/>
            <person name="Cuomo C.A."/>
            <person name="White T.C."/>
        </authorList>
    </citation>
    <scope>NUCLEOTIDE SEQUENCE [LARGE SCALE GENOMIC DNA]</scope>
    <source>
        <strain evidence="3">ATCC MYA-4605 / CBS 113480</strain>
    </source>
</reference>
<evidence type="ECO:0000256" key="1">
    <source>
        <dbReference type="SAM" id="MobiDB-lite"/>
    </source>
</evidence>
<dbReference type="OrthoDB" id="3946700at2759"/>
<dbReference type="EMBL" id="DS995701">
    <property type="protein sequence ID" value="EEQ28427.1"/>
    <property type="molecule type" value="Genomic_DNA"/>
</dbReference>
<protein>
    <submittedName>
        <fullName evidence="2">Uncharacterized protein</fullName>
    </submittedName>
</protein>
<dbReference type="RefSeq" id="XP_002851211.1">
    <property type="nucleotide sequence ID" value="XM_002851165.1"/>
</dbReference>
<dbReference type="GeneID" id="9228832"/>
<sequence>MFDPFPSFSANCDFISSSENSDTEADDDLERYQNRARNQSRSQTQTQNQAQTQADSNTSPDSSAPTASSFTLENEAAGLQLLHDTLNLLSRRDDIPDEWWATAGLTRIITRELNRERNAE</sequence>
<name>C5FF43_ARTOC</name>
<feature type="region of interest" description="Disordered" evidence="1">
    <location>
        <begin position="1"/>
        <end position="72"/>
    </location>
</feature>
<gene>
    <name evidence="2" type="ORF">MCYG_01315</name>
</gene>
<feature type="compositionally biased region" description="Low complexity" evidence="1">
    <location>
        <begin position="35"/>
        <end position="69"/>
    </location>
</feature>
<accession>C5FF43</accession>
<dbReference type="eggNOG" id="ENOG502SQAM">
    <property type="taxonomic scope" value="Eukaryota"/>
</dbReference>